<dbReference type="NCBIfam" id="TIGR00254">
    <property type="entry name" value="GGDEF"/>
    <property type="match status" value="1"/>
</dbReference>
<dbReference type="PROSITE" id="PS50113">
    <property type="entry name" value="PAC"/>
    <property type="match status" value="1"/>
</dbReference>
<evidence type="ECO:0000259" key="7">
    <source>
        <dbReference type="PROSITE" id="PS50112"/>
    </source>
</evidence>
<feature type="domain" description="PAS" evidence="7">
    <location>
        <begin position="197"/>
        <end position="267"/>
    </location>
</feature>
<feature type="transmembrane region" description="Helical" evidence="6">
    <location>
        <begin position="36"/>
        <end position="55"/>
    </location>
</feature>
<dbReference type="SUPFAM" id="SSF55785">
    <property type="entry name" value="PYP-like sensor domain (PAS domain)"/>
    <property type="match status" value="2"/>
</dbReference>
<dbReference type="SMART" id="SM00267">
    <property type="entry name" value="GGDEF"/>
    <property type="match status" value="1"/>
</dbReference>
<dbReference type="SUPFAM" id="SSF55073">
    <property type="entry name" value="Nucleotide cyclase"/>
    <property type="match status" value="1"/>
</dbReference>
<keyword evidence="4 6" id="KW-1133">Transmembrane helix</keyword>
<dbReference type="SMART" id="SM00091">
    <property type="entry name" value="PAS"/>
    <property type="match status" value="2"/>
</dbReference>
<keyword evidence="12" id="KW-1185">Reference proteome</keyword>
<dbReference type="Pfam" id="PF07694">
    <property type="entry name" value="5TM-5TMR_LYT"/>
    <property type="match status" value="1"/>
</dbReference>
<dbReference type="RefSeq" id="WP_055402924.1">
    <property type="nucleotide sequence ID" value="NZ_JAMXAX010000220.1"/>
</dbReference>
<feature type="transmembrane region" description="Helical" evidence="6">
    <location>
        <begin position="93"/>
        <end position="115"/>
    </location>
</feature>
<organism evidence="11 12">
    <name type="scientific">Acidovorax facilis</name>
    <dbReference type="NCBI Taxonomy" id="12917"/>
    <lineage>
        <taxon>Bacteria</taxon>
        <taxon>Pseudomonadati</taxon>
        <taxon>Pseudomonadota</taxon>
        <taxon>Betaproteobacteria</taxon>
        <taxon>Burkholderiales</taxon>
        <taxon>Comamonadaceae</taxon>
        <taxon>Acidovorax</taxon>
    </lineage>
</organism>
<evidence type="ECO:0000259" key="8">
    <source>
        <dbReference type="PROSITE" id="PS50113"/>
    </source>
</evidence>
<evidence type="ECO:0000256" key="2">
    <source>
        <dbReference type="ARBA" id="ARBA00022475"/>
    </source>
</evidence>
<proteinExistence type="predicted"/>
<dbReference type="Pfam" id="PF08448">
    <property type="entry name" value="PAS_4"/>
    <property type="match status" value="1"/>
</dbReference>
<sequence>MFIELVKGVALLLALCFLHGFNIRVWRQHPRTGQVFSGILFGTICVVGMLTPVVLMPGVIFDARSVVLSMAGLFGGPLVACIAAAMAATGRLWLGGAGAEVGLMVIALCTALGLVYREGRARGRLGVEPVTLALFGLLLHTAVLAVFQLLPTEVVQRVNQTLALPFLLTFTPATVALGLLLHDVEERLATERALHGTAARLRAIAQAIPDVLLVLDAQGRYVEVLSPDDAPLAASPAQLVGKRMHDVLPAEQADRFVELIRSTLLSGQTQSVEYEMQTLSGTRQFEGRAQPLGVKVGGQAAVVFLARDITQRKRAESALRESELRFRSLLRNIPSISVQGYLEDGTTSYWNQASEELYGYTAEEALGSNLLDLIIPPPMRDAVREHVRHMFATAEVIPAGELQLQRKDGTPVHVFSSHAYIRVPGHPPEMFCIDIDISGRKAAEDEARYLAFYDALTQLPNRRLLVDRLQQVLASGARSGLTTAVLFVDLDNFKTLNDTRGHEVGDLLLKEVALRLRGCVREQDTVARLGGDEFVVVLQNLSSDPPEAAAQARTLGELILAQLRQPYDLAGHEHHFTASIGVTLLREHRDSVDEVLKQADMAMYRAKDAGRNTLRFFDPDMQQAVNRRALLETELHNGLRQSQFLLLYQPQVNAQGRVTGAEALVRWQHPAHGMVPPSEFIPLAEESGLILPLGYWVMETALRQQARWRLDPAMAHLSLAINVSARQFLQEDFVAQVLALLQRTGADPAHIKLELTESLLLDNVDSVIATMRALKAQGLGFSLDDFGTGYSSLSYLKRLPLDQIKIDQGFVRDVLLDPSDAAIARSIIALASSLGLDVIAEGVETAAHHQFLLAHGCKAFQGYLFGRPMALENFERVAREVLGPEGTSS</sequence>
<evidence type="ECO:0000259" key="9">
    <source>
        <dbReference type="PROSITE" id="PS50883"/>
    </source>
</evidence>
<evidence type="ECO:0000256" key="5">
    <source>
        <dbReference type="ARBA" id="ARBA00023136"/>
    </source>
</evidence>
<dbReference type="InterPro" id="IPR000160">
    <property type="entry name" value="GGDEF_dom"/>
</dbReference>
<keyword evidence="5 6" id="KW-0472">Membrane</keyword>
<comment type="subcellular location">
    <subcellularLocation>
        <location evidence="1">Cell membrane</location>
        <topology evidence="1">Multi-pass membrane protein</topology>
    </subcellularLocation>
</comment>
<comment type="caution">
    <text evidence="11">The sequence shown here is derived from an EMBL/GenBank/DDBJ whole genome shotgun (WGS) entry which is preliminary data.</text>
</comment>
<keyword evidence="3 6" id="KW-0812">Transmembrane</keyword>
<dbReference type="PROSITE" id="PS50112">
    <property type="entry name" value="PAS"/>
    <property type="match status" value="2"/>
</dbReference>
<dbReference type="Proteomes" id="UP001595693">
    <property type="component" value="Unassembled WGS sequence"/>
</dbReference>
<feature type="domain" description="GGDEF" evidence="10">
    <location>
        <begin position="481"/>
        <end position="619"/>
    </location>
</feature>
<feature type="transmembrane region" description="Helical" evidence="6">
    <location>
        <begin position="127"/>
        <end position="150"/>
    </location>
</feature>
<dbReference type="InterPro" id="IPR011620">
    <property type="entry name" value="Sig_transdc_His_kinase_LytS_TM"/>
</dbReference>
<feature type="domain" description="EAL" evidence="9">
    <location>
        <begin position="628"/>
        <end position="882"/>
    </location>
</feature>
<dbReference type="InterPro" id="IPR043128">
    <property type="entry name" value="Rev_trsase/Diguanyl_cyclase"/>
</dbReference>
<dbReference type="SMART" id="SM00052">
    <property type="entry name" value="EAL"/>
    <property type="match status" value="1"/>
</dbReference>
<feature type="domain" description="PAC" evidence="8">
    <location>
        <begin position="270"/>
        <end position="321"/>
    </location>
</feature>
<feature type="domain" description="PAS" evidence="7">
    <location>
        <begin position="343"/>
        <end position="394"/>
    </location>
</feature>
<evidence type="ECO:0000256" key="3">
    <source>
        <dbReference type="ARBA" id="ARBA00022692"/>
    </source>
</evidence>
<keyword evidence="2" id="KW-1003">Cell membrane</keyword>
<accession>A0ABV8DA42</accession>
<reference evidence="12" key="1">
    <citation type="journal article" date="2019" name="Int. J. Syst. Evol. Microbiol.">
        <title>The Global Catalogue of Microorganisms (GCM) 10K type strain sequencing project: providing services to taxonomists for standard genome sequencing and annotation.</title>
        <authorList>
            <consortium name="The Broad Institute Genomics Platform"/>
            <consortium name="The Broad Institute Genome Sequencing Center for Infectious Disease"/>
            <person name="Wu L."/>
            <person name="Ma J."/>
        </authorList>
    </citation>
    <scope>NUCLEOTIDE SEQUENCE [LARGE SCALE GENOMIC DNA]</scope>
    <source>
        <strain evidence="12">CCUG 2113</strain>
    </source>
</reference>
<dbReference type="PANTHER" id="PTHR44757">
    <property type="entry name" value="DIGUANYLATE CYCLASE DGCP"/>
    <property type="match status" value="1"/>
</dbReference>
<feature type="transmembrane region" description="Helical" evidence="6">
    <location>
        <begin position="162"/>
        <end position="182"/>
    </location>
</feature>
<dbReference type="InterPro" id="IPR013656">
    <property type="entry name" value="PAS_4"/>
</dbReference>
<evidence type="ECO:0000256" key="4">
    <source>
        <dbReference type="ARBA" id="ARBA00022989"/>
    </source>
</evidence>
<dbReference type="InterPro" id="IPR035965">
    <property type="entry name" value="PAS-like_dom_sf"/>
</dbReference>
<dbReference type="Gene3D" id="3.20.20.450">
    <property type="entry name" value="EAL domain"/>
    <property type="match status" value="1"/>
</dbReference>
<evidence type="ECO:0000313" key="12">
    <source>
        <dbReference type="Proteomes" id="UP001595693"/>
    </source>
</evidence>
<dbReference type="SUPFAM" id="SSF141868">
    <property type="entry name" value="EAL domain-like"/>
    <property type="match status" value="1"/>
</dbReference>
<name>A0ABV8DA42_9BURK</name>
<dbReference type="CDD" id="cd01949">
    <property type="entry name" value="GGDEF"/>
    <property type="match status" value="1"/>
</dbReference>
<dbReference type="InterPro" id="IPR000700">
    <property type="entry name" value="PAS-assoc_C"/>
</dbReference>
<evidence type="ECO:0000313" key="11">
    <source>
        <dbReference type="EMBL" id="MFC3935433.1"/>
    </source>
</evidence>
<dbReference type="Pfam" id="PF00563">
    <property type="entry name" value="EAL"/>
    <property type="match status" value="1"/>
</dbReference>
<protein>
    <submittedName>
        <fullName evidence="11">EAL domain-containing protein</fullName>
    </submittedName>
</protein>
<dbReference type="InterPro" id="IPR035919">
    <property type="entry name" value="EAL_sf"/>
</dbReference>
<dbReference type="Pfam" id="PF00990">
    <property type="entry name" value="GGDEF"/>
    <property type="match status" value="1"/>
</dbReference>
<dbReference type="PROSITE" id="PS50883">
    <property type="entry name" value="EAL"/>
    <property type="match status" value="1"/>
</dbReference>
<dbReference type="PANTHER" id="PTHR44757:SF2">
    <property type="entry name" value="BIOFILM ARCHITECTURE MAINTENANCE PROTEIN MBAA"/>
    <property type="match status" value="1"/>
</dbReference>
<dbReference type="PROSITE" id="PS50887">
    <property type="entry name" value="GGDEF"/>
    <property type="match status" value="1"/>
</dbReference>
<dbReference type="InterPro" id="IPR052155">
    <property type="entry name" value="Biofilm_reg_signaling"/>
</dbReference>
<evidence type="ECO:0000259" key="10">
    <source>
        <dbReference type="PROSITE" id="PS50887"/>
    </source>
</evidence>
<dbReference type="Pfam" id="PF00989">
    <property type="entry name" value="PAS"/>
    <property type="match status" value="1"/>
</dbReference>
<evidence type="ECO:0000256" key="1">
    <source>
        <dbReference type="ARBA" id="ARBA00004651"/>
    </source>
</evidence>
<evidence type="ECO:0000256" key="6">
    <source>
        <dbReference type="SAM" id="Phobius"/>
    </source>
</evidence>
<dbReference type="InterPro" id="IPR000014">
    <property type="entry name" value="PAS"/>
</dbReference>
<dbReference type="Gene3D" id="3.30.450.20">
    <property type="entry name" value="PAS domain"/>
    <property type="match status" value="2"/>
</dbReference>
<dbReference type="EMBL" id="JBHSAJ010000032">
    <property type="protein sequence ID" value="MFC3935433.1"/>
    <property type="molecule type" value="Genomic_DNA"/>
</dbReference>
<dbReference type="InterPro" id="IPR001633">
    <property type="entry name" value="EAL_dom"/>
</dbReference>
<dbReference type="NCBIfam" id="TIGR00229">
    <property type="entry name" value="sensory_box"/>
    <property type="match status" value="2"/>
</dbReference>
<dbReference type="InterPro" id="IPR029787">
    <property type="entry name" value="Nucleotide_cyclase"/>
</dbReference>
<dbReference type="CDD" id="cd01948">
    <property type="entry name" value="EAL"/>
    <property type="match status" value="1"/>
</dbReference>
<dbReference type="CDD" id="cd00130">
    <property type="entry name" value="PAS"/>
    <property type="match status" value="2"/>
</dbReference>
<dbReference type="InterPro" id="IPR013767">
    <property type="entry name" value="PAS_fold"/>
</dbReference>
<dbReference type="Gene3D" id="3.30.70.270">
    <property type="match status" value="1"/>
</dbReference>
<feature type="transmembrane region" description="Helical" evidence="6">
    <location>
        <begin position="67"/>
        <end position="87"/>
    </location>
</feature>
<gene>
    <name evidence="11" type="ORF">ACFOW3_12455</name>
</gene>